<proteinExistence type="inferred from homology"/>
<comment type="caution">
    <text evidence="3">The sequence shown here is derived from an EMBL/GenBank/DDBJ whole genome shotgun (WGS) entry which is preliminary data.</text>
</comment>
<dbReference type="Pfam" id="PF00106">
    <property type="entry name" value="adh_short"/>
    <property type="match status" value="1"/>
</dbReference>
<dbReference type="PANTHER" id="PTHR44229:SF4">
    <property type="entry name" value="15-HYDROXYPROSTAGLANDIN DEHYDROGENASE [NAD(+)]"/>
    <property type="match status" value="1"/>
</dbReference>
<sequence>MSKKLAIVTGAASGLGLALTKHLLSQNWRVCMADTNATIGDKLAAKLGDDVLFIPTDVSIYSQQANLFARAFEFGGQRVDFAALNAGIDDKQSLYSTKEELDERGGPKELNLVTLKVDLDAVVQGIWLFKYYARRNADKKGGKIVITSSAAGLYPMDTNPLYTAAKHALVGLTRACGTRFMAEDSITVNCICPAFVPTGLCPPHILHLFPKEHITPMSTVLRAHDTFLADDSMSGKVVELSLDQLYYREQPDWANESQRWLGTESKSLWDEAYLAES</sequence>
<gene>
    <name evidence="3" type="primary">HPGD_1</name>
    <name evidence="3" type="ORF">LOCC1_G001272</name>
</gene>
<reference evidence="3 4" key="1">
    <citation type="submission" date="2018-05" db="EMBL/GenBank/DDBJ databases">
        <title>Genome sequencing and assembly of the regulated plant pathogen Lachnellula willkommii and related sister species for the development of diagnostic species identification markers.</title>
        <authorList>
            <person name="Giroux E."/>
            <person name="Bilodeau G."/>
        </authorList>
    </citation>
    <scope>NUCLEOTIDE SEQUENCE [LARGE SCALE GENOMIC DNA]</scope>
    <source>
        <strain evidence="3 4">CBS 160.35</strain>
    </source>
</reference>
<dbReference type="AlphaFoldDB" id="A0A8H8S717"/>
<dbReference type="EMBL" id="QGMI01000057">
    <property type="protein sequence ID" value="TVY48154.1"/>
    <property type="molecule type" value="Genomic_DNA"/>
</dbReference>
<dbReference type="SUPFAM" id="SSF51735">
    <property type="entry name" value="NAD(P)-binding Rossmann-fold domains"/>
    <property type="match status" value="1"/>
</dbReference>
<comment type="similarity">
    <text evidence="1">Belongs to the short-chain dehydrogenases/reductases (SDR) family.</text>
</comment>
<dbReference type="InterPro" id="IPR002347">
    <property type="entry name" value="SDR_fam"/>
</dbReference>
<dbReference type="GO" id="GO:0005737">
    <property type="term" value="C:cytoplasm"/>
    <property type="evidence" value="ECO:0007669"/>
    <property type="project" value="TreeGrafter"/>
</dbReference>
<evidence type="ECO:0000256" key="2">
    <source>
        <dbReference type="ARBA" id="ARBA00023002"/>
    </source>
</evidence>
<protein>
    <submittedName>
        <fullName evidence="3">15-hydroxyprostaglandin dehydrogenase [NAD(+)]</fullName>
    </submittedName>
</protein>
<accession>A0A8H8S717</accession>
<organism evidence="3 4">
    <name type="scientific">Lachnellula occidentalis</name>
    <dbReference type="NCBI Taxonomy" id="215460"/>
    <lineage>
        <taxon>Eukaryota</taxon>
        <taxon>Fungi</taxon>
        <taxon>Dikarya</taxon>
        <taxon>Ascomycota</taxon>
        <taxon>Pezizomycotina</taxon>
        <taxon>Leotiomycetes</taxon>
        <taxon>Helotiales</taxon>
        <taxon>Lachnaceae</taxon>
        <taxon>Lachnellula</taxon>
    </lineage>
</organism>
<dbReference type="PRINTS" id="PR00081">
    <property type="entry name" value="GDHRDH"/>
</dbReference>
<dbReference type="PANTHER" id="PTHR44229">
    <property type="entry name" value="15-HYDROXYPROSTAGLANDIN DEHYDROGENASE [NAD(+)]"/>
    <property type="match status" value="1"/>
</dbReference>
<dbReference type="Proteomes" id="UP000443090">
    <property type="component" value="Unassembled WGS sequence"/>
</dbReference>
<keyword evidence="4" id="KW-1185">Reference proteome</keyword>
<evidence type="ECO:0000256" key="1">
    <source>
        <dbReference type="ARBA" id="ARBA00006484"/>
    </source>
</evidence>
<dbReference type="OrthoDB" id="5371740at2759"/>
<dbReference type="GO" id="GO:0016616">
    <property type="term" value="F:oxidoreductase activity, acting on the CH-OH group of donors, NAD or NADP as acceptor"/>
    <property type="evidence" value="ECO:0007669"/>
    <property type="project" value="TreeGrafter"/>
</dbReference>
<name>A0A8H8S717_9HELO</name>
<dbReference type="Gene3D" id="3.40.50.720">
    <property type="entry name" value="NAD(P)-binding Rossmann-like Domain"/>
    <property type="match status" value="1"/>
</dbReference>
<dbReference type="InterPro" id="IPR036291">
    <property type="entry name" value="NAD(P)-bd_dom_sf"/>
</dbReference>
<evidence type="ECO:0000313" key="3">
    <source>
        <dbReference type="EMBL" id="TVY48154.1"/>
    </source>
</evidence>
<evidence type="ECO:0000313" key="4">
    <source>
        <dbReference type="Proteomes" id="UP000443090"/>
    </source>
</evidence>
<keyword evidence="2" id="KW-0560">Oxidoreductase</keyword>